<dbReference type="AlphaFoldDB" id="A0A7S9PVG5"/>
<keyword evidence="4" id="KW-0472">Membrane</keyword>
<dbReference type="Proteomes" id="UP000594364">
    <property type="component" value="Chromosome 3"/>
</dbReference>
<keyword evidence="4" id="KW-0143">Chaperone</keyword>
<reference evidence="6 7" key="1">
    <citation type="journal article" date="2018" name="PLoS Genet.">
        <title>Repeat elements organise 3D genome structure and mediate transcription in the filamentous fungus Epichloe festucae.</title>
        <authorList>
            <person name="Winter D.J."/>
            <person name="Ganley A.R.D."/>
            <person name="Young C.A."/>
            <person name="Liachko I."/>
            <person name="Schardl C.L."/>
            <person name="Dupont P.Y."/>
            <person name="Berry D."/>
            <person name="Ram A."/>
            <person name="Scott B."/>
            <person name="Cox M.P."/>
        </authorList>
    </citation>
    <scope>NUCLEOTIDE SEQUENCE [LARGE SCALE GENOMIC DNA]</scope>
    <source>
        <strain evidence="6 7">Fl1</strain>
    </source>
</reference>
<keyword evidence="3" id="KW-1015">Disulfide bond</keyword>
<dbReference type="PANTHER" id="PTHR22977:SF1">
    <property type="entry name" value="COX ASSEMBLY MITOCHONDRIAL PROTEIN 2 HOMOLOG"/>
    <property type="match status" value="1"/>
</dbReference>
<dbReference type="OrthoDB" id="532630at2759"/>
<comment type="subcellular location">
    <subcellularLocation>
        <location evidence="4">Mitochondrion inner membrane</location>
    </subcellularLocation>
</comment>
<gene>
    <name evidence="6" type="ORF">C2857_005204</name>
</gene>
<dbReference type="InterPro" id="IPR013892">
    <property type="entry name" value="Cyt_c_biogenesis_Cmc1-like"/>
</dbReference>
<comment type="function">
    <text evidence="4">Required for mitochondrial cytochrome c oxidase (COX) assembly and respiration.</text>
</comment>
<feature type="region of interest" description="Disordered" evidence="5">
    <location>
        <begin position="61"/>
        <end position="85"/>
    </location>
</feature>
<evidence type="ECO:0000313" key="7">
    <source>
        <dbReference type="Proteomes" id="UP000594364"/>
    </source>
</evidence>
<dbReference type="EMBL" id="CP031387">
    <property type="protein sequence ID" value="QPH01016.1"/>
    <property type="molecule type" value="Genomic_DNA"/>
</dbReference>
<name>A0A7S9PVG5_EPIFF</name>
<accession>A0A7S9PVG5</accession>
<comment type="similarity">
    <text evidence="1 4">Belongs to the CMC family.</text>
</comment>
<proteinExistence type="inferred from homology"/>
<sequence length="85" mass="9668">MHPHLHTKNALEQTPRPPACEEIIAALEDCHNRGFMHKATGGCNDIKEKVNKCLRDERSKLQAENRQAARAKRDKIKEEQKALGL</sequence>
<evidence type="ECO:0000313" key="6">
    <source>
        <dbReference type="EMBL" id="QPH01016.1"/>
    </source>
</evidence>
<keyword evidence="2 4" id="KW-0496">Mitochondrion</keyword>
<keyword evidence="7" id="KW-1185">Reference proteome</keyword>
<organism evidence="6 7">
    <name type="scientific">Epichloe festucae (strain Fl1)</name>
    <dbReference type="NCBI Taxonomy" id="877507"/>
    <lineage>
        <taxon>Eukaryota</taxon>
        <taxon>Fungi</taxon>
        <taxon>Dikarya</taxon>
        <taxon>Ascomycota</taxon>
        <taxon>Pezizomycotina</taxon>
        <taxon>Sordariomycetes</taxon>
        <taxon>Hypocreomycetidae</taxon>
        <taxon>Hypocreales</taxon>
        <taxon>Clavicipitaceae</taxon>
        <taxon>Epichloe</taxon>
    </lineage>
</organism>
<evidence type="ECO:0000256" key="4">
    <source>
        <dbReference type="RuleBase" id="RU364104"/>
    </source>
</evidence>
<evidence type="ECO:0000256" key="5">
    <source>
        <dbReference type="SAM" id="MobiDB-lite"/>
    </source>
</evidence>
<dbReference type="GO" id="GO:0005743">
    <property type="term" value="C:mitochondrial inner membrane"/>
    <property type="evidence" value="ECO:0007669"/>
    <property type="project" value="UniProtKB-SubCell"/>
</dbReference>
<evidence type="ECO:0000256" key="3">
    <source>
        <dbReference type="ARBA" id="ARBA00023157"/>
    </source>
</evidence>
<dbReference type="PANTHER" id="PTHR22977">
    <property type="entry name" value="COX ASSEMBLY MITOCHONDRIAL PROTEIN"/>
    <property type="match status" value="1"/>
</dbReference>
<evidence type="ECO:0000256" key="2">
    <source>
        <dbReference type="ARBA" id="ARBA00023128"/>
    </source>
</evidence>
<keyword evidence="4" id="KW-0999">Mitochondrion inner membrane</keyword>
<evidence type="ECO:0000256" key="1">
    <source>
        <dbReference type="ARBA" id="ARBA00007347"/>
    </source>
</evidence>
<feature type="compositionally biased region" description="Basic and acidic residues" evidence="5">
    <location>
        <begin position="75"/>
        <end position="85"/>
    </location>
</feature>
<protein>
    <recommendedName>
        <fullName evidence="4">COX assembly mitochondrial protein</fullName>
    </recommendedName>
</protein>
<dbReference type="Pfam" id="PF08583">
    <property type="entry name" value="Cmc1"/>
    <property type="match status" value="1"/>
</dbReference>